<sequence length="220" mass="24278">MLTRMTDSRIPQPAVRRSYDAVAEDYATRLAGELAGKPLDRALLAALVEETAPGGRIADLGSGPGHVAAWLAAHGAAATTAVDLSPGMVEAGRRRFPEVDFRVGDLLELPAKDGEFAAAVAFYTLIHLRPEDLPRAFAEAHRVLRSEGLLLLAFHIGDEVRHMDEWWGHDVDLDFRFLDPARLTNLLEESGFTVRMHLERAPHPDEAQTRRAYLLARRTG</sequence>
<organism evidence="2 3">
    <name type="scientific">Streptomyces finlayi</name>
    <dbReference type="NCBI Taxonomy" id="67296"/>
    <lineage>
        <taxon>Bacteria</taxon>
        <taxon>Bacillati</taxon>
        <taxon>Actinomycetota</taxon>
        <taxon>Actinomycetes</taxon>
        <taxon>Kitasatosporales</taxon>
        <taxon>Streptomycetaceae</taxon>
        <taxon>Streptomyces</taxon>
    </lineage>
</organism>
<dbReference type="AlphaFoldDB" id="A0A918X251"/>
<reference evidence="2" key="2">
    <citation type="submission" date="2020-09" db="EMBL/GenBank/DDBJ databases">
        <authorList>
            <person name="Sun Q."/>
            <person name="Ohkuma M."/>
        </authorList>
    </citation>
    <scope>NUCLEOTIDE SEQUENCE</scope>
    <source>
        <strain evidence="2">JCM 4637</strain>
    </source>
</reference>
<dbReference type="SUPFAM" id="SSF53335">
    <property type="entry name" value="S-adenosyl-L-methionine-dependent methyltransferases"/>
    <property type="match status" value="1"/>
</dbReference>
<dbReference type="InterPro" id="IPR029063">
    <property type="entry name" value="SAM-dependent_MTases_sf"/>
</dbReference>
<evidence type="ECO:0000259" key="1">
    <source>
        <dbReference type="Pfam" id="PF13649"/>
    </source>
</evidence>
<dbReference type="GO" id="GO:0032259">
    <property type="term" value="P:methylation"/>
    <property type="evidence" value="ECO:0007669"/>
    <property type="project" value="UniProtKB-KW"/>
</dbReference>
<gene>
    <name evidence="2" type="ORF">GCM10010334_53480</name>
</gene>
<dbReference type="Proteomes" id="UP000638353">
    <property type="component" value="Unassembled WGS sequence"/>
</dbReference>
<dbReference type="EMBL" id="BMVC01000011">
    <property type="protein sequence ID" value="GHD04534.1"/>
    <property type="molecule type" value="Genomic_DNA"/>
</dbReference>
<evidence type="ECO:0000313" key="2">
    <source>
        <dbReference type="EMBL" id="GHD04534.1"/>
    </source>
</evidence>
<keyword evidence="2" id="KW-0489">Methyltransferase</keyword>
<evidence type="ECO:0000313" key="3">
    <source>
        <dbReference type="Proteomes" id="UP000638353"/>
    </source>
</evidence>
<keyword evidence="2" id="KW-0808">Transferase</keyword>
<dbReference type="InterPro" id="IPR050508">
    <property type="entry name" value="Methyltransf_Superfamily"/>
</dbReference>
<dbReference type="PANTHER" id="PTHR42912">
    <property type="entry name" value="METHYLTRANSFERASE"/>
    <property type="match status" value="1"/>
</dbReference>
<dbReference type="Pfam" id="PF13649">
    <property type="entry name" value="Methyltransf_25"/>
    <property type="match status" value="1"/>
</dbReference>
<feature type="domain" description="Methyltransferase" evidence="1">
    <location>
        <begin position="57"/>
        <end position="148"/>
    </location>
</feature>
<accession>A0A918X251</accession>
<dbReference type="Gene3D" id="3.40.50.150">
    <property type="entry name" value="Vaccinia Virus protein VP39"/>
    <property type="match status" value="1"/>
</dbReference>
<dbReference type="GO" id="GO:0008168">
    <property type="term" value="F:methyltransferase activity"/>
    <property type="evidence" value="ECO:0007669"/>
    <property type="project" value="UniProtKB-KW"/>
</dbReference>
<dbReference type="CDD" id="cd02440">
    <property type="entry name" value="AdoMet_MTases"/>
    <property type="match status" value="1"/>
</dbReference>
<comment type="caution">
    <text evidence="2">The sequence shown here is derived from an EMBL/GenBank/DDBJ whole genome shotgun (WGS) entry which is preliminary data.</text>
</comment>
<protein>
    <submittedName>
        <fullName evidence="2">Methyltransferase</fullName>
    </submittedName>
</protein>
<proteinExistence type="predicted"/>
<name>A0A918X251_9ACTN</name>
<dbReference type="InterPro" id="IPR041698">
    <property type="entry name" value="Methyltransf_25"/>
</dbReference>
<reference evidence="2" key="1">
    <citation type="journal article" date="2014" name="Int. J. Syst. Evol. Microbiol.">
        <title>Complete genome sequence of Corynebacterium casei LMG S-19264T (=DSM 44701T), isolated from a smear-ripened cheese.</title>
        <authorList>
            <consortium name="US DOE Joint Genome Institute (JGI-PGF)"/>
            <person name="Walter F."/>
            <person name="Albersmeier A."/>
            <person name="Kalinowski J."/>
            <person name="Ruckert C."/>
        </authorList>
    </citation>
    <scope>NUCLEOTIDE SEQUENCE</scope>
    <source>
        <strain evidence="2">JCM 4637</strain>
    </source>
</reference>